<protein>
    <submittedName>
        <fullName evidence="9">L,D-transpeptidase family protein</fullName>
    </submittedName>
</protein>
<dbReference type="Pfam" id="PF01471">
    <property type="entry name" value="PG_binding_1"/>
    <property type="match status" value="1"/>
</dbReference>
<dbReference type="GO" id="GO:0008360">
    <property type="term" value="P:regulation of cell shape"/>
    <property type="evidence" value="ECO:0007669"/>
    <property type="project" value="UniProtKB-UniRule"/>
</dbReference>
<feature type="active site" description="Proton donor/acceptor" evidence="7">
    <location>
        <position position="480"/>
    </location>
</feature>
<proteinExistence type="inferred from homology"/>
<dbReference type="SUPFAM" id="SSF47090">
    <property type="entry name" value="PGBD-like"/>
    <property type="match status" value="1"/>
</dbReference>
<dbReference type="OrthoDB" id="9778545at2"/>
<dbReference type="PANTHER" id="PTHR41533">
    <property type="entry name" value="L,D-TRANSPEPTIDASE HI_1667-RELATED"/>
    <property type="match status" value="1"/>
</dbReference>
<dbReference type="Gene3D" id="2.40.440.10">
    <property type="entry name" value="L,D-transpeptidase catalytic domain-like"/>
    <property type="match status" value="1"/>
</dbReference>
<dbReference type="Proteomes" id="UP000234271">
    <property type="component" value="Chromosome"/>
</dbReference>
<evidence type="ECO:0000256" key="5">
    <source>
        <dbReference type="ARBA" id="ARBA00022984"/>
    </source>
</evidence>
<name>A0A2N9YCF2_9GAMM</name>
<dbReference type="GO" id="GO:0071555">
    <property type="term" value="P:cell wall organization"/>
    <property type="evidence" value="ECO:0007669"/>
    <property type="project" value="UniProtKB-UniRule"/>
</dbReference>
<dbReference type="PROSITE" id="PS52029">
    <property type="entry name" value="LD_TPASE"/>
    <property type="match status" value="1"/>
</dbReference>
<evidence type="ECO:0000256" key="6">
    <source>
        <dbReference type="ARBA" id="ARBA00023316"/>
    </source>
</evidence>
<dbReference type="GO" id="GO:0009252">
    <property type="term" value="P:peptidoglycan biosynthetic process"/>
    <property type="evidence" value="ECO:0007669"/>
    <property type="project" value="UniProtKB-UniPathway"/>
</dbReference>
<dbReference type="InterPro" id="IPR005490">
    <property type="entry name" value="LD_TPept_cat_dom"/>
</dbReference>
<evidence type="ECO:0000256" key="3">
    <source>
        <dbReference type="ARBA" id="ARBA00022679"/>
    </source>
</evidence>
<dbReference type="Pfam" id="PF20142">
    <property type="entry name" value="Scaffold"/>
    <property type="match status" value="1"/>
</dbReference>
<evidence type="ECO:0000256" key="7">
    <source>
        <dbReference type="PROSITE-ProRule" id="PRU01373"/>
    </source>
</evidence>
<dbReference type="InterPro" id="IPR036366">
    <property type="entry name" value="PGBDSf"/>
</dbReference>
<dbReference type="InterPro" id="IPR045380">
    <property type="entry name" value="LD_TPept_scaffold_dom"/>
</dbReference>
<dbReference type="GO" id="GO:0004180">
    <property type="term" value="F:carboxypeptidase activity"/>
    <property type="evidence" value="ECO:0007669"/>
    <property type="project" value="UniProtKB-ARBA"/>
</dbReference>
<evidence type="ECO:0000256" key="1">
    <source>
        <dbReference type="ARBA" id="ARBA00004752"/>
    </source>
</evidence>
<dbReference type="UniPathway" id="UPA00219"/>
<evidence type="ECO:0000256" key="4">
    <source>
        <dbReference type="ARBA" id="ARBA00022960"/>
    </source>
</evidence>
<keyword evidence="10" id="KW-1185">Reference proteome</keyword>
<dbReference type="PANTHER" id="PTHR41533:SF2">
    <property type="entry name" value="BLR7131 PROTEIN"/>
    <property type="match status" value="1"/>
</dbReference>
<dbReference type="InterPro" id="IPR036365">
    <property type="entry name" value="PGBD-like_sf"/>
</dbReference>
<accession>A0A2N9YCF2</accession>
<dbReference type="InterPro" id="IPR052905">
    <property type="entry name" value="LD-transpeptidase_YkuD-like"/>
</dbReference>
<sequence>MQTVFRFRSSLLAAGHLSLFLWMGMTAGYAMESVDTPAMTIPIVEPVQESPPVVPEFVPSRPETPLAEKIFQRLNQSSVITVQTISKTLQTQMQQKQLYDRRAYSPIWTDTQALTANGTALLKTLAQAELEGLNPETYSVSLLQALVAQYPQTLENIAELELLCSEAFLLYGTQVHDGRINPITVNREWYIAPTVAWDAIGELETALAAQQPMAQFLATLPPPHVEYTRLRTALKVYDDYLKTAGDWINLPMGKKIQPGESNPQIKLLRQRLRFSGELADDVKVTNEELYDTKLVTALKYFQARHGLVDDGVLGDTTRKVLNVSLTERIEQIKLNMERWRWVPRNFGERYISVNIPDYKLTAYDQGKPVYDMKVMVGRIDRNTPIFTENMTYLVLNPHWGVPYSIAVKDILPKLRKDSSYLSRQGMRVFVKGTELNGQSIDWSQVSSSNFPYQLRQNPGDGNALGKIKFMFPNRFSIYLHDTPKRSLFSRPDRALSSGCIRVEQPLSLAEYVLGNTTWNKESIQKAIQTGKHRIVNLDKPLPVYLMYWTAWIDDEGAMQFREDIYQHDTRVQQALTKLQLVAKK</sequence>
<dbReference type="SUPFAM" id="SSF141523">
    <property type="entry name" value="L,D-transpeptidase catalytic domain-like"/>
    <property type="match status" value="1"/>
</dbReference>
<dbReference type="InterPro" id="IPR002477">
    <property type="entry name" value="Peptidoglycan-bd-like"/>
</dbReference>
<keyword evidence="6 7" id="KW-0961">Cell wall biogenesis/degradation</keyword>
<evidence type="ECO:0000313" key="10">
    <source>
        <dbReference type="Proteomes" id="UP000234271"/>
    </source>
</evidence>
<reference evidence="10" key="1">
    <citation type="submission" date="2016-12" db="EMBL/GenBank/DDBJ databases">
        <title>Complete Genome Sequence of Beggiatoa leptomitiformis D-401.</title>
        <authorList>
            <person name="Fomenkov A."/>
            <person name="Vincze T."/>
            <person name="Grabovich M."/>
            <person name="Anton B.P."/>
            <person name="Dubinina G."/>
            <person name="Orlova M."/>
            <person name="Belousova E."/>
            <person name="Roberts R.J."/>
        </authorList>
    </citation>
    <scope>NUCLEOTIDE SEQUENCE [LARGE SCALE GENOMIC DNA]</scope>
    <source>
        <strain evidence="10">D-401</strain>
    </source>
</reference>
<dbReference type="Pfam" id="PF03734">
    <property type="entry name" value="YkuD"/>
    <property type="match status" value="1"/>
</dbReference>
<dbReference type="InterPro" id="IPR038063">
    <property type="entry name" value="Transpep_catalytic_dom"/>
</dbReference>
<dbReference type="RefSeq" id="WP_062147737.1">
    <property type="nucleotide sequence ID" value="NZ_CP012373.2"/>
</dbReference>
<dbReference type="CDD" id="cd16913">
    <property type="entry name" value="YkuD_like"/>
    <property type="match status" value="1"/>
</dbReference>
<keyword evidence="4 7" id="KW-0133">Cell shape</keyword>
<keyword evidence="5 7" id="KW-0573">Peptidoglycan synthesis</keyword>
<keyword evidence="3" id="KW-0808">Transferase</keyword>
<comment type="pathway">
    <text evidence="1 7">Cell wall biogenesis; peptidoglycan biosynthesis.</text>
</comment>
<dbReference type="Gene3D" id="1.10.101.10">
    <property type="entry name" value="PGBD-like superfamily/PGBD"/>
    <property type="match status" value="1"/>
</dbReference>
<dbReference type="EMBL" id="CP018889">
    <property type="protein sequence ID" value="AUI68114.1"/>
    <property type="molecule type" value="Genomic_DNA"/>
</dbReference>
<comment type="similarity">
    <text evidence="2">Belongs to the YkuD family.</text>
</comment>
<evidence type="ECO:0000256" key="2">
    <source>
        <dbReference type="ARBA" id="ARBA00005992"/>
    </source>
</evidence>
<feature type="domain" description="L,D-TPase catalytic" evidence="8">
    <location>
        <begin position="349"/>
        <end position="526"/>
    </location>
</feature>
<feature type="active site" description="Nucleophile" evidence="7">
    <location>
        <position position="499"/>
    </location>
</feature>
<evidence type="ECO:0000259" key="8">
    <source>
        <dbReference type="PROSITE" id="PS52029"/>
    </source>
</evidence>
<dbReference type="AlphaFoldDB" id="A0A2N9YCF2"/>
<organism evidence="9 10">
    <name type="scientific">Beggiatoa leptomitoformis</name>
    <dbReference type="NCBI Taxonomy" id="288004"/>
    <lineage>
        <taxon>Bacteria</taxon>
        <taxon>Pseudomonadati</taxon>
        <taxon>Pseudomonadota</taxon>
        <taxon>Gammaproteobacteria</taxon>
        <taxon>Thiotrichales</taxon>
        <taxon>Thiotrichaceae</taxon>
        <taxon>Beggiatoa</taxon>
    </lineage>
</organism>
<gene>
    <name evidence="9" type="ORF">BLE401_04985</name>
</gene>
<evidence type="ECO:0000313" key="9">
    <source>
        <dbReference type="EMBL" id="AUI68114.1"/>
    </source>
</evidence>
<dbReference type="GO" id="GO:0016740">
    <property type="term" value="F:transferase activity"/>
    <property type="evidence" value="ECO:0007669"/>
    <property type="project" value="UniProtKB-KW"/>
</dbReference>